<dbReference type="InterPro" id="IPR036388">
    <property type="entry name" value="WH-like_DNA-bd_sf"/>
</dbReference>
<dbReference type="PROSITE" id="PS51000">
    <property type="entry name" value="HTH_DEOR_2"/>
    <property type="match status" value="1"/>
</dbReference>
<dbReference type="Pfam" id="PF08220">
    <property type="entry name" value="HTH_DeoR"/>
    <property type="match status" value="1"/>
</dbReference>
<protein>
    <submittedName>
        <fullName evidence="6">DeoR/GlpR transcriptional regulator</fullName>
    </submittedName>
</protein>
<keyword evidence="7" id="KW-1185">Reference proteome</keyword>
<comment type="caution">
    <text evidence="6">The sequence shown here is derived from an EMBL/GenBank/DDBJ whole genome shotgun (WGS) entry which is preliminary data.</text>
</comment>
<dbReference type="PANTHER" id="PTHR30363:SF4">
    <property type="entry name" value="GLYCEROL-3-PHOSPHATE REGULON REPRESSOR"/>
    <property type="match status" value="1"/>
</dbReference>
<dbReference type="RefSeq" id="WP_140196490.1">
    <property type="nucleotide sequence ID" value="NZ_CP065915.1"/>
</dbReference>
<evidence type="ECO:0000313" key="6">
    <source>
        <dbReference type="EMBL" id="TNY31474.1"/>
    </source>
</evidence>
<dbReference type="SUPFAM" id="SSF100950">
    <property type="entry name" value="NagB/RpiA/CoA transferase-like"/>
    <property type="match status" value="1"/>
</dbReference>
<dbReference type="GO" id="GO:0003700">
    <property type="term" value="F:DNA-binding transcription factor activity"/>
    <property type="evidence" value="ECO:0007669"/>
    <property type="project" value="InterPro"/>
</dbReference>
<keyword evidence="2" id="KW-0805">Transcription regulation</keyword>
<evidence type="ECO:0000259" key="5">
    <source>
        <dbReference type="PROSITE" id="PS51000"/>
    </source>
</evidence>
<evidence type="ECO:0000256" key="4">
    <source>
        <dbReference type="ARBA" id="ARBA00023163"/>
    </source>
</evidence>
<name>A0A5C5GBW5_9RHOB</name>
<dbReference type="InterPro" id="IPR036390">
    <property type="entry name" value="WH_DNA-bd_sf"/>
</dbReference>
<dbReference type="InterPro" id="IPR001034">
    <property type="entry name" value="DeoR_HTH"/>
</dbReference>
<dbReference type="PANTHER" id="PTHR30363">
    <property type="entry name" value="HTH-TYPE TRANSCRIPTIONAL REGULATOR SRLR-RELATED"/>
    <property type="match status" value="1"/>
</dbReference>
<dbReference type="SMART" id="SM01134">
    <property type="entry name" value="DeoRC"/>
    <property type="match status" value="1"/>
</dbReference>
<dbReference type="InterPro" id="IPR050313">
    <property type="entry name" value="Carb_Metab_HTH_regulators"/>
</dbReference>
<gene>
    <name evidence="6" type="ORF">FHY64_15800</name>
</gene>
<organism evidence="6 7">
    <name type="scientific">Pelagovum pacificum</name>
    <dbReference type="NCBI Taxonomy" id="2588711"/>
    <lineage>
        <taxon>Bacteria</taxon>
        <taxon>Pseudomonadati</taxon>
        <taxon>Pseudomonadota</taxon>
        <taxon>Alphaproteobacteria</taxon>
        <taxon>Rhodobacterales</taxon>
        <taxon>Paracoccaceae</taxon>
        <taxon>Pelagovum</taxon>
    </lineage>
</organism>
<evidence type="ECO:0000256" key="1">
    <source>
        <dbReference type="ARBA" id="ARBA00022491"/>
    </source>
</evidence>
<keyword evidence="3" id="KW-0238">DNA-binding</keyword>
<evidence type="ECO:0000313" key="7">
    <source>
        <dbReference type="Proteomes" id="UP000314011"/>
    </source>
</evidence>
<dbReference type="AlphaFoldDB" id="A0A5C5GBW5"/>
<dbReference type="SMART" id="SM00420">
    <property type="entry name" value="HTH_DEOR"/>
    <property type="match status" value="1"/>
</dbReference>
<dbReference type="GO" id="GO:0003677">
    <property type="term" value="F:DNA binding"/>
    <property type="evidence" value="ECO:0007669"/>
    <property type="project" value="UniProtKB-KW"/>
</dbReference>
<dbReference type="EMBL" id="VFFF01000002">
    <property type="protein sequence ID" value="TNY31474.1"/>
    <property type="molecule type" value="Genomic_DNA"/>
</dbReference>
<dbReference type="OrthoDB" id="9797223at2"/>
<dbReference type="InterPro" id="IPR018356">
    <property type="entry name" value="Tscrpt_reg_HTH_DeoR_CS"/>
</dbReference>
<dbReference type="Proteomes" id="UP000314011">
    <property type="component" value="Unassembled WGS sequence"/>
</dbReference>
<evidence type="ECO:0000256" key="3">
    <source>
        <dbReference type="ARBA" id="ARBA00023125"/>
    </source>
</evidence>
<accession>A0A5C5GBW5</accession>
<feature type="domain" description="HTH deoR-type" evidence="5">
    <location>
        <begin position="6"/>
        <end position="61"/>
    </location>
</feature>
<dbReference type="SUPFAM" id="SSF46785">
    <property type="entry name" value="Winged helix' DNA-binding domain"/>
    <property type="match status" value="1"/>
</dbReference>
<evidence type="ECO:0000256" key="2">
    <source>
        <dbReference type="ARBA" id="ARBA00023015"/>
    </source>
</evidence>
<dbReference type="Pfam" id="PF00455">
    <property type="entry name" value="DeoRC"/>
    <property type="match status" value="1"/>
</dbReference>
<reference evidence="6 7" key="1">
    <citation type="submission" date="2019-06" db="EMBL/GenBank/DDBJ databases">
        <title>Genome of new Rhodobacteraceae sp. SM1903.</title>
        <authorList>
            <person name="Ren X."/>
        </authorList>
    </citation>
    <scope>NUCLEOTIDE SEQUENCE [LARGE SCALE GENOMIC DNA]</scope>
    <source>
        <strain evidence="6 7">SM1903</strain>
    </source>
</reference>
<dbReference type="Gene3D" id="1.10.10.10">
    <property type="entry name" value="Winged helix-like DNA-binding domain superfamily/Winged helix DNA-binding domain"/>
    <property type="match status" value="1"/>
</dbReference>
<dbReference type="PROSITE" id="PS00894">
    <property type="entry name" value="HTH_DEOR_1"/>
    <property type="match status" value="1"/>
</dbReference>
<keyword evidence="1" id="KW-0678">Repressor</keyword>
<sequence>MDLNNPDIRQALLRDRLGEGLVLVATDLADEFGVSADTIRRDLIGLERAGVAARVRGGAVPVSPPARPLRERRQDGAIPSELARRAAEQLQGASTLLLDGGTTVLAVAARLRPRAGLLVITPSPFVAALTHGNGIETVVLGGPLSERGGIAVGPRAEAEVADVAADIALVGVCGLEADFGLGSDDLLESTLVRAMSRAATRTIAVTGHEKIGRRARYRTLPPEEIDMIVTDAAQPDTAPFRAKEIEVINV</sequence>
<dbReference type="InterPro" id="IPR014036">
    <property type="entry name" value="DeoR-like_C"/>
</dbReference>
<dbReference type="PRINTS" id="PR00037">
    <property type="entry name" value="HTHLACR"/>
</dbReference>
<proteinExistence type="predicted"/>
<keyword evidence="4" id="KW-0804">Transcription</keyword>
<dbReference type="InterPro" id="IPR037171">
    <property type="entry name" value="NagB/RpiA_transferase-like"/>
</dbReference>